<comment type="caution">
    <text evidence="2">The sequence shown here is derived from an EMBL/GenBank/DDBJ whole genome shotgun (WGS) entry which is preliminary data.</text>
</comment>
<reference evidence="2" key="1">
    <citation type="submission" date="2021-03" db="EMBL/GenBank/DDBJ databases">
        <authorList>
            <person name="Bekaert M."/>
        </authorList>
    </citation>
    <scope>NUCLEOTIDE SEQUENCE</scope>
</reference>
<name>A0A8S3R1Z4_MYTED</name>
<accession>A0A8S3R1Z4</accession>
<dbReference type="PANTHER" id="PTHR33480">
    <property type="entry name" value="SET DOMAIN-CONTAINING PROTEIN-RELATED"/>
    <property type="match status" value="1"/>
</dbReference>
<sequence>MNTNDTKNKPAGTSPGLPRSSFAARNTVAFDLCVPRNILRDTPDLTYVQPEDNYVPSESEESDVEENNGRRTQIKKGSPTELVDTSAKKEVCQSISCNSFYDYHVIFFDIAGVLKRAKRTETNDAERHWRKWTEDEENAVARHLGANLKMGKVPQKHEVMPVLQKEPILHSRSWKDITNYVYNKTKKLRKSLK</sequence>
<feature type="region of interest" description="Disordered" evidence="1">
    <location>
        <begin position="47"/>
        <end position="79"/>
    </location>
</feature>
<gene>
    <name evidence="2" type="ORF">MEDL_15745</name>
</gene>
<proteinExistence type="predicted"/>
<dbReference type="EMBL" id="CAJPWZ010000831">
    <property type="protein sequence ID" value="CAG2201110.1"/>
    <property type="molecule type" value="Genomic_DNA"/>
</dbReference>
<dbReference type="PANTHER" id="PTHR33480:SF1">
    <property type="entry name" value="TYR RECOMBINASE DOMAIN-CONTAINING PROTEIN"/>
    <property type="match status" value="1"/>
</dbReference>
<keyword evidence="3" id="KW-1185">Reference proteome</keyword>
<protein>
    <submittedName>
        <fullName evidence="2">Uncharacterized protein</fullName>
    </submittedName>
</protein>
<dbReference type="Proteomes" id="UP000683360">
    <property type="component" value="Unassembled WGS sequence"/>
</dbReference>
<feature type="region of interest" description="Disordered" evidence="1">
    <location>
        <begin position="1"/>
        <end position="21"/>
    </location>
</feature>
<evidence type="ECO:0000256" key="1">
    <source>
        <dbReference type="SAM" id="MobiDB-lite"/>
    </source>
</evidence>
<evidence type="ECO:0000313" key="3">
    <source>
        <dbReference type="Proteomes" id="UP000683360"/>
    </source>
</evidence>
<evidence type="ECO:0000313" key="2">
    <source>
        <dbReference type="EMBL" id="CAG2201110.1"/>
    </source>
</evidence>
<dbReference type="AlphaFoldDB" id="A0A8S3R1Z4"/>
<organism evidence="2 3">
    <name type="scientific">Mytilus edulis</name>
    <name type="common">Blue mussel</name>
    <dbReference type="NCBI Taxonomy" id="6550"/>
    <lineage>
        <taxon>Eukaryota</taxon>
        <taxon>Metazoa</taxon>
        <taxon>Spiralia</taxon>
        <taxon>Lophotrochozoa</taxon>
        <taxon>Mollusca</taxon>
        <taxon>Bivalvia</taxon>
        <taxon>Autobranchia</taxon>
        <taxon>Pteriomorphia</taxon>
        <taxon>Mytilida</taxon>
        <taxon>Mytiloidea</taxon>
        <taxon>Mytilidae</taxon>
        <taxon>Mytilinae</taxon>
        <taxon>Mytilus</taxon>
    </lineage>
</organism>